<organism evidence="1 2">
    <name type="scientific">Variovorax guangxiensis</name>
    <dbReference type="NCBI Taxonomy" id="1775474"/>
    <lineage>
        <taxon>Bacteria</taxon>
        <taxon>Pseudomonadati</taxon>
        <taxon>Pseudomonadota</taxon>
        <taxon>Betaproteobacteria</taxon>
        <taxon>Burkholderiales</taxon>
        <taxon>Comamonadaceae</taxon>
        <taxon>Variovorax</taxon>
    </lineage>
</organism>
<evidence type="ECO:0000313" key="2">
    <source>
        <dbReference type="Proteomes" id="UP000281118"/>
    </source>
</evidence>
<dbReference type="EMBL" id="RXFT01000001">
    <property type="protein sequence ID" value="RUR65437.1"/>
    <property type="molecule type" value="Genomic_DNA"/>
</dbReference>
<comment type="caution">
    <text evidence="1">The sequence shown here is derived from an EMBL/GenBank/DDBJ whole genome shotgun (WGS) entry which is preliminary data.</text>
</comment>
<reference evidence="1 2" key="1">
    <citation type="submission" date="2018-12" db="EMBL/GenBank/DDBJ databases">
        <title>The genome sequences of Variovorax guangxiensis DSM 27352.</title>
        <authorList>
            <person name="Gao J."/>
            <person name="Sun J."/>
        </authorList>
    </citation>
    <scope>NUCLEOTIDE SEQUENCE [LARGE SCALE GENOMIC DNA]</scope>
    <source>
        <strain evidence="1 2">DSM 27352</strain>
    </source>
</reference>
<dbReference type="Proteomes" id="UP000281118">
    <property type="component" value="Unassembled WGS sequence"/>
</dbReference>
<evidence type="ECO:0000313" key="1">
    <source>
        <dbReference type="EMBL" id="RUR65437.1"/>
    </source>
</evidence>
<proteinExistence type="predicted"/>
<gene>
    <name evidence="1" type="ORF">EJP67_00005</name>
</gene>
<protein>
    <submittedName>
        <fullName evidence="1">Peptidoglycan-binding protein</fullName>
    </submittedName>
</protein>
<feature type="non-terminal residue" evidence="1">
    <location>
        <position position="94"/>
    </location>
</feature>
<dbReference type="AlphaFoldDB" id="A0A3S0XAX8"/>
<name>A0A3S0XAX8_9BURK</name>
<accession>A0A3S0XAX8</accession>
<sequence length="94" mass="10446">MSRLISATYHPNIEVAEFICEDGRHLLRSGGTLPWRINNPGDLTARKVDGVPAPRKAKGYIGFATTRSGRTFLIFPDEDAGREELKANLKRLHG</sequence>